<dbReference type="PANTHER" id="PTHR23308">
    <property type="entry name" value="NUCLEAR INHIBITOR OF PROTEIN PHOSPHATASE-1"/>
    <property type="match status" value="1"/>
</dbReference>
<dbReference type="InterPro" id="IPR008984">
    <property type="entry name" value="SMAD_FHA_dom_sf"/>
</dbReference>
<dbReference type="CDD" id="cd00060">
    <property type="entry name" value="FHA"/>
    <property type="match status" value="1"/>
</dbReference>
<keyword evidence="1" id="KW-0597">Phosphoprotein</keyword>
<dbReference type="InterPro" id="IPR050923">
    <property type="entry name" value="Cell_Proc_Reg/RNA_Proc"/>
</dbReference>
<dbReference type="RefSeq" id="WP_409098134.1">
    <property type="nucleotide sequence ID" value="NZ_JBJVNE010000545.1"/>
</dbReference>
<dbReference type="Proteomes" id="UP001631993">
    <property type="component" value="Unassembled WGS sequence"/>
</dbReference>
<dbReference type="Pfam" id="PF00498">
    <property type="entry name" value="FHA"/>
    <property type="match status" value="1"/>
</dbReference>
<organism evidence="3 4">
    <name type="scientific">Streptomyces galilaeus</name>
    <dbReference type="NCBI Taxonomy" id="33899"/>
    <lineage>
        <taxon>Bacteria</taxon>
        <taxon>Bacillati</taxon>
        <taxon>Actinomycetota</taxon>
        <taxon>Actinomycetes</taxon>
        <taxon>Kitasatosporales</taxon>
        <taxon>Streptomycetaceae</taxon>
        <taxon>Streptomyces</taxon>
    </lineage>
</organism>
<name>A0ABW9J175_STRGJ</name>
<dbReference type="InterPro" id="IPR000253">
    <property type="entry name" value="FHA_dom"/>
</dbReference>
<dbReference type="Gene3D" id="2.60.200.20">
    <property type="match status" value="1"/>
</dbReference>
<protein>
    <submittedName>
        <fullName evidence="3">FHA domain-containing protein</fullName>
    </submittedName>
</protein>
<dbReference type="SMART" id="SM00240">
    <property type="entry name" value="FHA"/>
    <property type="match status" value="1"/>
</dbReference>
<sequence>MLVPGAGKMNFVGTYPLRQGSSIIGRRPECEVRLNLSSISRRHAMLHVDNGLVMLTDLESTNGTYVNGRQVKG</sequence>
<evidence type="ECO:0000256" key="1">
    <source>
        <dbReference type="ARBA" id="ARBA00022553"/>
    </source>
</evidence>
<gene>
    <name evidence="3" type="ORF">ACKI1S_48945</name>
</gene>
<keyword evidence="4" id="KW-1185">Reference proteome</keyword>
<evidence type="ECO:0000259" key="2">
    <source>
        <dbReference type="PROSITE" id="PS50006"/>
    </source>
</evidence>
<feature type="non-terminal residue" evidence="3">
    <location>
        <position position="73"/>
    </location>
</feature>
<dbReference type="SUPFAM" id="SSF49879">
    <property type="entry name" value="SMAD/FHA domain"/>
    <property type="match status" value="1"/>
</dbReference>
<proteinExistence type="predicted"/>
<reference evidence="3 4" key="1">
    <citation type="submission" date="2024-12" db="EMBL/GenBank/DDBJ databases">
        <title>Forecasting of Potato common scab and diversities of Pathogenic streptomyces spp. in china.</title>
        <authorList>
            <person name="Handique U."/>
            <person name="Wu J."/>
        </authorList>
    </citation>
    <scope>NUCLEOTIDE SEQUENCE [LARGE SCALE GENOMIC DNA]</scope>
    <source>
        <strain evidence="3 4">ZRIMU1585</strain>
    </source>
</reference>
<accession>A0ABW9J175</accession>
<evidence type="ECO:0000313" key="3">
    <source>
        <dbReference type="EMBL" id="MFM9653892.1"/>
    </source>
</evidence>
<comment type="caution">
    <text evidence="3">The sequence shown here is derived from an EMBL/GenBank/DDBJ whole genome shotgun (WGS) entry which is preliminary data.</text>
</comment>
<evidence type="ECO:0000313" key="4">
    <source>
        <dbReference type="Proteomes" id="UP001631993"/>
    </source>
</evidence>
<dbReference type="EMBL" id="JBJVNE010000545">
    <property type="protein sequence ID" value="MFM9653892.1"/>
    <property type="molecule type" value="Genomic_DNA"/>
</dbReference>
<feature type="domain" description="FHA" evidence="2">
    <location>
        <begin position="22"/>
        <end position="71"/>
    </location>
</feature>
<dbReference type="PROSITE" id="PS50006">
    <property type="entry name" value="FHA_DOMAIN"/>
    <property type="match status" value="1"/>
</dbReference>